<feature type="compositionally biased region" description="Basic residues" evidence="1">
    <location>
        <begin position="20"/>
        <end position="31"/>
    </location>
</feature>
<feature type="non-terminal residue" evidence="2">
    <location>
        <position position="269"/>
    </location>
</feature>
<sequence length="269" mass="29520">DPRTPRSPTAARPGAGSARRPPRRGARRPRRGGAVDRRVRRGPCRRRPRGPPRARAPARPRTARDRGARTRRATDGRGALPGGRAPSGRGPRGARRRRRRPAHEPAPDGLRPRTDPAARRGRRAGRRDRLPSRGVARRPAPARPPPPGRPGAAGGVLRGRPHRPRQHLAGADPGPAGAAPRRHRRSARRAGDRRRGRVLAGFLDLAWPDDGCGFQVGRPRGEALARTGRLGELGWFVQLIPDHGRPDWLVFQALGLLERRRGRVPPPRV</sequence>
<feature type="compositionally biased region" description="Low complexity" evidence="1">
    <location>
        <begin position="76"/>
        <end position="89"/>
    </location>
</feature>
<gene>
    <name evidence="2" type="ORF">AVDCRST_MAG54-2267</name>
</gene>
<accession>A0A6J4IQY7</accession>
<name>A0A6J4IQY7_9PSEU</name>
<evidence type="ECO:0000256" key="1">
    <source>
        <dbReference type="SAM" id="MobiDB-lite"/>
    </source>
</evidence>
<feature type="compositionally biased region" description="Basic residues" evidence="1">
    <location>
        <begin position="180"/>
        <end position="194"/>
    </location>
</feature>
<feature type="non-terminal residue" evidence="2">
    <location>
        <position position="1"/>
    </location>
</feature>
<proteinExistence type="predicted"/>
<protein>
    <submittedName>
        <fullName evidence="2">Uncharacterized protein</fullName>
    </submittedName>
</protein>
<reference evidence="2" key="1">
    <citation type="submission" date="2020-02" db="EMBL/GenBank/DDBJ databases">
        <authorList>
            <person name="Meier V. D."/>
        </authorList>
    </citation>
    <scope>NUCLEOTIDE SEQUENCE</scope>
    <source>
        <strain evidence="2">AVDCRST_MAG54</strain>
    </source>
</reference>
<feature type="compositionally biased region" description="Basic and acidic residues" evidence="1">
    <location>
        <begin position="102"/>
        <end position="118"/>
    </location>
</feature>
<feature type="compositionally biased region" description="Basic and acidic residues" evidence="1">
    <location>
        <begin position="62"/>
        <end position="75"/>
    </location>
</feature>
<feature type="compositionally biased region" description="Low complexity" evidence="1">
    <location>
        <begin position="169"/>
        <end position="179"/>
    </location>
</feature>
<feature type="compositionally biased region" description="Basic residues" evidence="1">
    <location>
        <begin position="38"/>
        <end position="58"/>
    </location>
</feature>
<organism evidence="2">
    <name type="scientific">uncultured Actinomycetospora sp</name>
    <dbReference type="NCBI Taxonomy" id="1135996"/>
    <lineage>
        <taxon>Bacteria</taxon>
        <taxon>Bacillati</taxon>
        <taxon>Actinomycetota</taxon>
        <taxon>Actinomycetes</taxon>
        <taxon>Pseudonocardiales</taxon>
        <taxon>Pseudonocardiaceae</taxon>
        <taxon>Actinomycetospora</taxon>
        <taxon>environmental samples</taxon>
    </lineage>
</organism>
<feature type="compositionally biased region" description="Basic residues" evidence="1">
    <location>
        <begin position="92"/>
        <end position="101"/>
    </location>
</feature>
<dbReference type="EMBL" id="CADCTH010000294">
    <property type="protein sequence ID" value="CAA9256804.1"/>
    <property type="molecule type" value="Genomic_DNA"/>
</dbReference>
<dbReference type="AlphaFoldDB" id="A0A6J4IQY7"/>
<feature type="region of interest" description="Disordered" evidence="1">
    <location>
        <begin position="1"/>
        <end position="194"/>
    </location>
</feature>
<evidence type="ECO:0000313" key="2">
    <source>
        <dbReference type="EMBL" id="CAA9256804.1"/>
    </source>
</evidence>
<feature type="compositionally biased region" description="Low complexity" evidence="1">
    <location>
        <begin position="1"/>
        <end position="19"/>
    </location>
</feature>